<sequence>MMTRYGGHPVLLDADHSPAVASLVPELAEASLLDLTPFFPTKPKLP</sequence>
<reference evidence="1 2" key="1">
    <citation type="journal article" date="2014" name="Genome Announc.">
        <title>Complete genome sequence of Magnetospirillum gryphiswaldense MSR-1.</title>
        <authorList>
            <person name="Wang X."/>
            <person name="Wang Q."/>
            <person name="Zhang W."/>
            <person name="Wang Y."/>
            <person name="Li L."/>
            <person name="Wen T."/>
            <person name="Zhang T."/>
            <person name="Zhang Y."/>
            <person name="Xu J."/>
            <person name="Hu J."/>
            <person name="Li S."/>
            <person name="Liu L."/>
            <person name="Liu J."/>
            <person name="Jiang W."/>
            <person name="Tian J."/>
            <person name="Li Y."/>
            <person name="Schuler D."/>
            <person name="Wang L."/>
            <person name="Li J."/>
        </authorList>
    </citation>
    <scope>NUCLEOTIDE SEQUENCE [LARGE SCALE GENOMIC DNA]</scope>
    <source>
        <strain evidence="2">DSM 6361 / JCM 21280 / NBRC 15271 / MSR-1</strain>
    </source>
</reference>
<gene>
    <name evidence="1" type="ordered locus">MGMSRv2__0010</name>
</gene>
<name>V6EVF8_MAGGM</name>
<dbReference type="KEGG" id="mgy:MGMSRv2__0010"/>
<evidence type="ECO:0000313" key="1">
    <source>
        <dbReference type="EMBL" id="CDK97225.1"/>
    </source>
</evidence>
<dbReference type="AlphaFoldDB" id="V6EVF8"/>
<organism evidence="1 2">
    <name type="scientific">Magnetospirillum gryphiswaldense (strain DSM 6361 / JCM 21280 / NBRC 15271 / MSR-1)</name>
    <dbReference type="NCBI Taxonomy" id="431944"/>
    <lineage>
        <taxon>Bacteria</taxon>
        <taxon>Pseudomonadati</taxon>
        <taxon>Pseudomonadota</taxon>
        <taxon>Alphaproteobacteria</taxon>
        <taxon>Rhodospirillales</taxon>
        <taxon>Rhodospirillaceae</taxon>
        <taxon>Magnetospirillum</taxon>
    </lineage>
</organism>
<dbReference type="EMBL" id="HG794546">
    <property type="protein sequence ID" value="CDK97225.1"/>
    <property type="molecule type" value="Genomic_DNA"/>
</dbReference>
<protein>
    <submittedName>
        <fullName evidence="1">Uncharacterized protein</fullName>
    </submittedName>
</protein>
<dbReference type="HOGENOM" id="CLU_3185513_0_0_5"/>
<evidence type="ECO:0000313" key="2">
    <source>
        <dbReference type="Proteomes" id="UP000018922"/>
    </source>
</evidence>
<dbReference type="Proteomes" id="UP000018922">
    <property type="component" value="Chromosome I"/>
</dbReference>
<accession>V6EVF8</accession>
<proteinExistence type="predicted"/>
<keyword evidence="2" id="KW-1185">Reference proteome</keyword>